<sequence length="831" mass="94986">MSNGNISLAFLERSSGPHDLDDQVSRLKALLENHSFSFDIEQSLEALKQCLSMCTTESLDEQIFSKILPKAHHFLSEVLKDIDNIITDNNINIDDLDDVKRKLDISDGLLVFWKRCLECVSALGNVRACYVFSLCDILPKIVIIVFKHCKASSKYGVLLNGTIQELRNLFAKASSIFKLFFTALDSVIVFDMNVQSEMELLMKVIDAYGDVASIANGMDTKTFVEFTEAFFKLAIVHQNNIKPCSITTHLGRMAKDISYFLSVNKVRLFITLYYHRYLYLHLTKDGEKILPISAASFLDIIFNHDNFKQVYFEYGRQITSNGKYEHRLAYQLLTIAIMKKINRMPYECHCKWSLGPDSILDVALTFIKYFEEEICTEKSRLLGAHEIGERPRLINIYEATLVPVCGLVTQITPEAFCTVELLLLKHLLSGCLWSSLLSSDVWYFIARVGTSQLCANHINYLIKISAVLRERSDSIEAVMVDNTIVRLYELLTADVKISLIGDLVDLDILNHSASYIVYFLTPKAKVVYSEYQHDFKNLSKIFWNLQEYPSVHNWKLLRRHLSPVVAVDYSGNENVTDILPKIWSFVSDAVTECDSKQLDILSNLIVILLHVTHLRSFQDDVSHLILTSIENSCVCLLSRGKIEVCQFLQKCVEDFDRYAVQAIALNLTGLFGRLLQTDSPWVRQETLETFERVGHVCSEQLVAEIARILAKISDVNNIMQAYLSSKPCYTLTGFADVQNYFKHLARAFQNCRKEHTCYEYYESKKEEKIPRLEKMESLQNIIVPVSTQLDAQAEELYRELTKVLEGQAVVNNTVCRKLKTILEKILDGSEK</sequence>
<dbReference type="PANTHER" id="PTHR16071">
    <property type="entry name" value="CHROMOSOME 1 OPEN READING FRAME 112"/>
    <property type="match status" value="1"/>
</dbReference>
<dbReference type="AlphaFoldDB" id="A0A3L8DVA9"/>
<dbReference type="InterPro" id="IPR027902">
    <property type="entry name" value="DUF4487"/>
</dbReference>
<dbReference type="EMBL" id="QOIP01000003">
    <property type="protein sequence ID" value="RLU24367.1"/>
    <property type="molecule type" value="Genomic_DNA"/>
</dbReference>
<dbReference type="Proteomes" id="UP000279307">
    <property type="component" value="Chromosome 3"/>
</dbReference>
<protein>
    <submittedName>
        <fullName evidence="1">Uncharacterized protein</fullName>
    </submittedName>
</protein>
<comment type="caution">
    <text evidence="1">The sequence shown here is derived from an EMBL/GenBank/DDBJ whole genome shotgun (WGS) entry which is preliminary data.</text>
</comment>
<proteinExistence type="predicted"/>
<name>A0A3L8DVA9_OOCBI</name>
<gene>
    <name evidence="1" type="ORF">DMN91_002455</name>
</gene>
<dbReference type="PANTHER" id="PTHR16071:SF2">
    <property type="entry name" value="FIGNL1-INTERACTING REGULATOR OF RECOMBINATION AND MITOSIS"/>
    <property type="match status" value="1"/>
</dbReference>
<reference evidence="1" key="1">
    <citation type="journal article" date="2018" name="Genome Res.">
        <title>The genomic architecture and molecular evolution of ant odorant receptors.</title>
        <authorList>
            <person name="McKenzie S.K."/>
            <person name="Kronauer D.J.C."/>
        </authorList>
    </citation>
    <scope>NUCLEOTIDE SEQUENCE [LARGE SCALE GENOMIC DNA]</scope>
    <source>
        <strain evidence="1">Clonal line C1</strain>
    </source>
</reference>
<dbReference type="OrthoDB" id="6088000at2759"/>
<evidence type="ECO:0000313" key="1">
    <source>
        <dbReference type="EMBL" id="RLU24367.1"/>
    </source>
</evidence>
<organism evidence="1">
    <name type="scientific">Ooceraea biroi</name>
    <name type="common">Clonal raider ant</name>
    <name type="synonym">Cerapachys biroi</name>
    <dbReference type="NCBI Taxonomy" id="2015173"/>
    <lineage>
        <taxon>Eukaryota</taxon>
        <taxon>Metazoa</taxon>
        <taxon>Ecdysozoa</taxon>
        <taxon>Arthropoda</taxon>
        <taxon>Hexapoda</taxon>
        <taxon>Insecta</taxon>
        <taxon>Pterygota</taxon>
        <taxon>Neoptera</taxon>
        <taxon>Endopterygota</taxon>
        <taxon>Hymenoptera</taxon>
        <taxon>Apocrita</taxon>
        <taxon>Aculeata</taxon>
        <taxon>Formicoidea</taxon>
        <taxon>Formicidae</taxon>
        <taxon>Dorylinae</taxon>
        <taxon>Ooceraea</taxon>
    </lineage>
</organism>
<accession>A0A3L8DVA9</accession>
<dbReference type="Pfam" id="PF14868">
    <property type="entry name" value="DUF4487"/>
    <property type="match status" value="1"/>
</dbReference>
<reference evidence="1" key="2">
    <citation type="submission" date="2018-07" db="EMBL/GenBank/DDBJ databases">
        <authorList>
            <person name="Mckenzie S.K."/>
            <person name="Kronauer D.J.C."/>
        </authorList>
    </citation>
    <scope>NUCLEOTIDE SEQUENCE</scope>
    <source>
        <strain evidence="1">Clonal line C1</strain>
    </source>
</reference>